<dbReference type="eggNOG" id="ENOG50331B6">
    <property type="taxonomic scope" value="Bacteria"/>
</dbReference>
<accession>A0A0A0ER27</accession>
<sequence>MPWLERLPYVWLLIVKWALAGWRPEDDRPDPSDEDINSIVQTTWDAMGHLLRVEGQPTIFMRRMALQQIWLQRKFDTSAIPRQFRILGELMVGSAATERFRQRYGLTPAEFSVVMMHMVADAGDLLDRPALSELRPGTPRTREHWVAVREILDRTVPQLQREFSDMEARNTPAEVEVCEQSPLVRTPFIASRNLGPVCIHPILLFRLLETVLFDLARGIDSRPFMNEFGPAFENYLAEVLEDLNVQVIREDELSRRLIGVGQVVDFAVASDDALVLIDAKGIEGHYDELYHNLPEELAARLRTSLLRAVDQAIATVARLPADLRRNAIYFLCVTFKQVVVTDGLALRELTVGTTEWAHPRWDSNVLTPARMLFPSAFEFESIVALAKTQQVPISQVVCDIVADNDNPGARKLLLEQHVMGRRAPLDAPAVIQWAANRLRQ</sequence>
<dbReference type="Proteomes" id="UP000030017">
    <property type="component" value="Unassembled WGS sequence"/>
</dbReference>
<dbReference type="EMBL" id="AVPS01000005">
    <property type="protein sequence ID" value="KGM51642.1"/>
    <property type="molecule type" value="Genomic_DNA"/>
</dbReference>
<proteinExistence type="predicted"/>
<protein>
    <submittedName>
        <fullName evidence="1">Uncharacterized protein</fullName>
    </submittedName>
</protein>
<evidence type="ECO:0000313" key="1">
    <source>
        <dbReference type="EMBL" id="KGM51642.1"/>
    </source>
</evidence>
<evidence type="ECO:0000313" key="2">
    <source>
        <dbReference type="Proteomes" id="UP000030017"/>
    </source>
</evidence>
<comment type="caution">
    <text evidence="1">The sequence shown here is derived from an EMBL/GenBank/DDBJ whole genome shotgun (WGS) entry which is preliminary data.</text>
</comment>
<name>A0A0A0ER27_9GAMM</name>
<organism evidence="1 2">
    <name type="scientific">Lysobacter concretionis Ko07 = DSM 16239</name>
    <dbReference type="NCBI Taxonomy" id="1122185"/>
    <lineage>
        <taxon>Bacteria</taxon>
        <taxon>Pseudomonadati</taxon>
        <taxon>Pseudomonadota</taxon>
        <taxon>Gammaproteobacteria</taxon>
        <taxon>Lysobacterales</taxon>
        <taxon>Lysobacteraceae</taxon>
        <taxon>Novilysobacter</taxon>
    </lineage>
</organism>
<keyword evidence="2" id="KW-1185">Reference proteome</keyword>
<reference evidence="1 2" key="1">
    <citation type="submission" date="2013-08" db="EMBL/GenBank/DDBJ databases">
        <title>Genome sequencing of Lysobacter.</title>
        <authorList>
            <person name="Zhang S."/>
            <person name="Wang G."/>
        </authorList>
    </citation>
    <scope>NUCLEOTIDE SEQUENCE [LARGE SCALE GENOMIC DNA]</scope>
    <source>
        <strain evidence="1 2">Ko07</strain>
    </source>
</reference>
<gene>
    <name evidence="1" type="ORF">N792_08115</name>
</gene>
<dbReference type="AlphaFoldDB" id="A0A0A0ER27"/>